<keyword evidence="3" id="KW-1185">Reference proteome</keyword>
<dbReference type="PANTHER" id="PTHR11220">
    <property type="entry name" value="HEME-BINDING PROTEIN-RELATED"/>
    <property type="match status" value="1"/>
</dbReference>
<dbReference type="Gene3D" id="3.20.80.10">
    <property type="entry name" value="Regulatory factor, effector binding domain"/>
    <property type="match status" value="2"/>
</dbReference>
<dbReference type="SUPFAM" id="SSF55136">
    <property type="entry name" value="Probable bacterial effector-binding domain"/>
    <property type="match status" value="1"/>
</dbReference>
<organism evidence="2 3">
    <name type="scientific">Platanthera zijinensis</name>
    <dbReference type="NCBI Taxonomy" id="2320716"/>
    <lineage>
        <taxon>Eukaryota</taxon>
        <taxon>Viridiplantae</taxon>
        <taxon>Streptophyta</taxon>
        <taxon>Embryophyta</taxon>
        <taxon>Tracheophyta</taxon>
        <taxon>Spermatophyta</taxon>
        <taxon>Magnoliopsida</taxon>
        <taxon>Liliopsida</taxon>
        <taxon>Asparagales</taxon>
        <taxon>Orchidaceae</taxon>
        <taxon>Orchidoideae</taxon>
        <taxon>Orchideae</taxon>
        <taxon>Orchidinae</taxon>
        <taxon>Platanthera</taxon>
    </lineage>
</organism>
<name>A0AAP0BTD2_9ASPA</name>
<dbReference type="FunFam" id="3.20.80.10:FF:000013">
    <property type="entry name" value="Soul heme-binding family protein"/>
    <property type="match status" value="1"/>
</dbReference>
<protein>
    <submittedName>
        <fullName evidence="2">Heme-binding-like protein</fullName>
    </submittedName>
</protein>
<dbReference type="Pfam" id="PF04832">
    <property type="entry name" value="SOUL"/>
    <property type="match status" value="1"/>
</dbReference>
<dbReference type="PANTHER" id="PTHR11220:SF58">
    <property type="entry name" value="SOUL HEME-BINDING FAMILY PROTEIN"/>
    <property type="match status" value="1"/>
</dbReference>
<dbReference type="Proteomes" id="UP001418222">
    <property type="component" value="Unassembled WGS sequence"/>
</dbReference>
<dbReference type="AlphaFoldDB" id="A0AAP0BTD2"/>
<proteinExistence type="inferred from homology"/>
<reference evidence="2 3" key="1">
    <citation type="journal article" date="2022" name="Nat. Plants">
        <title>Genomes of leafy and leafless Platanthera orchids illuminate the evolution of mycoheterotrophy.</title>
        <authorList>
            <person name="Li M.H."/>
            <person name="Liu K.W."/>
            <person name="Li Z."/>
            <person name="Lu H.C."/>
            <person name="Ye Q.L."/>
            <person name="Zhang D."/>
            <person name="Wang J.Y."/>
            <person name="Li Y.F."/>
            <person name="Zhong Z.M."/>
            <person name="Liu X."/>
            <person name="Yu X."/>
            <person name="Liu D.K."/>
            <person name="Tu X.D."/>
            <person name="Liu B."/>
            <person name="Hao Y."/>
            <person name="Liao X.Y."/>
            <person name="Jiang Y.T."/>
            <person name="Sun W.H."/>
            <person name="Chen J."/>
            <person name="Chen Y.Q."/>
            <person name="Ai Y."/>
            <person name="Zhai J.W."/>
            <person name="Wu S.S."/>
            <person name="Zhou Z."/>
            <person name="Hsiao Y.Y."/>
            <person name="Wu W.L."/>
            <person name="Chen Y.Y."/>
            <person name="Lin Y.F."/>
            <person name="Hsu J.L."/>
            <person name="Li C.Y."/>
            <person name="Wang Z.W."/>
            <person name="Zhao X."/>
            <person name="Zhong W.Y."/>
            <person name="Ma X.K."/>
            <person name="Ma L."/>
            <person name="Huang J."/>
            <person name="Chen G.Z."/>
            <person name="Huang M.Z."/>
            <person name="Huang L."/>
            <person name="Peng D.H."/>
            <person name="Luo Y.B."/>
            <person name="Zou S.Q."/>
            <person name="Chen S.P."/>
            <person name="Lan S."/>
            <person name="Tsai W.C."/>
            <person name="Van de Peer Y."/>
            <person name="Liu Z.J."/>
        </authorList>
    </citation>
    <scope>NUCLEOTIDE SEQUENCE [LARGE SCALE GENOMIC DNA]</scope>
    <source>
        <strain evidence="2">Lor287</strain>
    </source>
</reference>
<dbReference type="EMBL" id="JBBWWQ010000003">
    <property type="protein sequence ID" value="KAK8950656.1"/>
    <property type="molecule type" value="Genomic_DNA"/>
</dbReference>
<evidence type="ECO:0000256" key="1">
    <source>
        <dbReference type="ARBA" id="ARBA00009817"/>
    </source>
</evidence>
<gene>
    <name evidence="2" type="ORF">KSP39_PZI004110</name>
</gene>
<accession>A0AAP0BTD2</accession>
<evidence type="ECO:0000313" key="2">
    <source>
        <dbReference type="EMBL" id="KAK8950656.1"/>
    </source>
</evidence>
<comment type="similarity">
    <text evidence="1">Belongs to the HEBP family.</text>
</comment>
<evidence type="ECO:0000313" key="3">
    <source>
        <dbReference type="Proteomes" id="UP001418222"/>
    </source>
</evidence>
<dbReference type="InterPro" id="IPR006917">
    <property type="entry name" value="SOUL_heme-bd"/>
</dbReference>
<dbReference type="InterPro" id="IPR011256">
    <property type="entry name" value="Reg_factor_effector_dom_sf"/>
</dbReference>
<sequence>MGLILGKISVDTPKFQIIRSAPDYEIRTYAPFVVAEVTYDPAQLGGPDGGFRILASYIGVVGEPQNSRPEKIPMTAPVITKTPPEKIAMTAPVITRDGRGTEATVTMQFVLPAKYARAEDAPQPTDERVRIREEGERKYGVVKFSGVATEAVAAEKAEGLRRRLERDGYSVMGNYVLARYNPPWTLPPLRTNEVMLSIE</sequence>
<comment type="caution">
    <text evidence="2">The sequence shown here is derived from an EMBL/GenBank/DDBJ whole genome shotgun (WGS) entry which is preliminary data.</text>
</comment>